<dbReference type="eggNOG" id="COG0791">
    <property type="taxonomic scope" value="Bacteria"/>
</dbReference>
<comment type="caution">
    <text evidence="2">The sequence shown here is derived from an EMBL/GenBank/DDBJ whole genome shotgun (WGS) entry which is preliminary data.</text>
</comment>
<evidence type="ECO:0008006" key="4">
    <source>
        <dbReference type="Google" id="ProtNLM"/>
    </source>
</evidence>
<organism evidence="2 3">
    <name type="scientific">Plesiocystis pacifica SIR-1</name>
    <dbReference type="NCBI Taxonomy" id="391625"/>
    <lineage>
        <taxon>Bacteria</taxon>
        <taxon>Pseudomonadati</taxon>
        <taxon>Myxococcota</taxon>
        <taxon>Polyangia</taxon>
        <taxon>Nannocystales</taxon>
        <taxon>Nannocystaceae</taxon>
        <taxon>Plesiocystis</taxon>
    </lineage>
</organism>
<dbReference type="Proteomes" id="UP000005801">
    <property type="component" value="Unassembled WGS sequence"/>
</dbReference>
<reference evidence="2 3" key="1">
    <citation type="submission" date="2007-06" db="EMBL/GenBank/DDBJ databases">
        <authorList>
            <person name="Shimkets L."/>
            <person name="Ferriera S."/>
            <person name="Johnson J."/>
            <person name="Kravitz S."/>
            <person name="Beeson K."/>
            <person name="Sutton G."/>
            <person name="Rogers Y.-H."/>
            <person name="Friedman R."/>
            <person name="Frazier M."/>
            <person name="Venter J.C."/>
        </authorList>
    </citation>
    <scope>NUCLEOTIDE SEQUENCE [LARGE SCALE GENOMIC DNA]</scope>
    <source>
        <strain evidence="2 3">SIR-1</strain>
    </source>
</reference>
<dbReference type="Gene3D" id="3.90.1720.10">
    <property type="entry name" value="endopeptidase domain like (from Nostoc punctiforme)"/>
    <property type="match status" value="1"/>
</dbReference>
<accession>A6GGQ8</accession>
<sequence>MPRSTRAASLIALSAVFVFGLPAGDAAARQSERPSPEAFAYTGPIDDAPATFSPAAPATSAAERLLALADKIDATRTDTQYSHRTRVRRREGLYHFDCSGMMNWMLARVAPKAHAALDRERPVAATYVRIIAKAPVGRGRKGWQQIDDIEAVTAGDVFAWKRPADWPRGGNTGHVGIVLAPPVPAPFIEDAYLVRILDSTRYAHQDDSRAEDGSTGFGTGTILFMADADGHPIGYGWYGALSGGWYRTQVVFGRLRG</sequence>
<dbReference type="RefSeq" id="WP_006975896.1">
    <property type="nucleotide sequence ID" value="NZ_ABCS01000109.1"/>
</dbReference>
<gene>
    <name evidence="2" type="ORF">PPSIR1_30549</name>
</gene>
<evidence type="ECO:0000256" key="1">
    <source>
        <dbReference type="SAM" id="SignalP"/>
    </source>
</evidence>
<proteinExistence type="predicted"/>
<dbReference type="EMBL" id="ABCS01000109">
    <property type="protein sequence ID" value="EDM74958.1"/>
    <property type="molecule type" value="Genomic_DNA"/>
</dbReference>
<dbReference type="OrthoDB" id="5525396at2"/>
<feature type="signal peptide" evidence="1">
    <location>
        <begin position="1"/>
        <end position="23"/>
    </location>
</feature>
<name>A6GGQ8_9BACT</name>
<dbReference type="AlphaFoldDB" id="A6GGQ8"/>
<evidence type="ECO:0000313" key="2">
    <source>
        <dbReference type="EMBL" id="EDM74958.1"/>
    </source>
</evidence>
<keyword evidence="1" id="KW-0732">Signal</keyword>
<keyword evidence="3" id="KW-1185">Reference proteome</keyword>
<protein>
    <recommendedName>
        <fullName evidence="4">Peptidase C51 domain-containing protein</fullName>
    </recommendedName>
</protein>
<evidence type="ECO:0000313" key="3">
    <source>
        <dbReference type="Proteomes" id="UP000005801"/>
    </source>
</evidence>
<feature type="chain" id="PRO_5002693998" description="Peptidase C51 domain-containing protein" evidence="1">
    <location>
        <begin position="24"/>
        <end position="257"/>
    </location>
</feature>